<sequence>MRRQPHFASRSLSVHLARGQRVSFLVVCISPDSPDSVILDRWPYRIAPIARLLCLDGLTLLRVFHCRLRLSLTCNMFVRLPDHPTLHINRGWVVIVLTTAAAIRFRGWIGFDPSCLGFGALPGVSHEPSEVAHLDQLINLPLKRLRSQVDGPVLLPVQCSHLELLPAGIVAAVVLPLSFCQERARLVGLLRTLRLVDFFRGHVRSSDGLHFSEGLRVLWAKCLKKSSNPNAKMKLPSFISSMSLGILLASATYHLRNFLGFSPCLYLM</sequence>
<keyword evidence="2" id="KW-1185">Reference proteome</keyword>
<accession>A0AAD3T4H9</accession>
<dbReference type="EMBL" id="BSYO01000024">
    <property type="protein sequence ID" value="GMH22324.1"/>
    <property type="molecule type" value="Genomic_DNA"/>
</dbReference>
<proteinExistence type="predicted"/>
<evidence type="ECO:0000313" key="2">
    <source>
        <dbReference type="Proteomes" id="UP001279734"/>
    </source>
</evidence>
<evidence type="ECO:0000313" key="1">
    <source>
        <dbReference type="EMBL" id="GMH22324.1"/>
    </source>
</evidence>
<dbReference type="AlphaFoldDB" id="A0AAD3T4H9"/>
<protein>
    <submittedName>
        <fullName evidence="1">Uncharacterized protein</fullName>
    </submittedName>
</protein>
<name>A0AAD3T4H9_NEPGR</name>
<reference evidence="1" key="1">
    <citation type="submission" date="2023-05" db="EMBL/GenBank/DDBJ databases">
        <title>Nepenthes gracilis genome sequencing.</title>
        <authorList>
            <person name="Fukushima K."/>
        </authorList>
    </citation>
    <scope>NUCLEOTIDE SEQUENCE</scope>
    <source>
        <strain evidence="1">SING2019-196</strain>
    </source>
</reference>
<comment type="caution">
    <text evidence="1">The sequence shown here is derived from an EMBL/GenBank/DDBJ whole genome shotgun (WGS) entry which is preliminary data.</text>
</comment>
<organism evidence="1 2">
    <name type="scientific">Nepenthes gracilis</name>
    <name type="common">Slender pitcher plant</name>
    <dbReference type="NCBI Taxonomy" id="150966"/>
    <lineage>
        <taxon>Eukaryota</taxon>
        <taxon>Viridiplantae</taxon>
        <taxon>Streptophyta</taxon>
        <taxon>Embryophyta</taxon>
        <taxon>Tracheophyta</taxon>
        <taxon>Spermatophyta</taxon>
        <taxon>Magnoliopsida</taxon>
        <taxon>eudicotyledons</taxon>
        <taxon>Gunneridae</taxon>
        <taxon>Pentapetalae</taxon>
        <taxon>Caryophyllales</taxon>
        <taxon>Nepenthaceae</taxon>
        <taxon>Nepenthes</taxon>
    </lineage>
</organism>
<dbReference type="Proteomes" id="UP001279734">
    <property type="component" value="Unassembled WGS sequence"/>
</dbReference>
<gene>
    <name evidence="1" type="ORF">Nepgr_024167</name>
</gene>